<organism evidence="2">
    <name type="scientific">Arundo donax</name>
    <name type="common">Giant reed</name>
    <name type="synonym">Donax arundinaceus</name>
    <dbReference type="NCBI Taxonomy" id="35708"/>
    <lineage>
        <taxon>Eukaryota</taxon>
        <taxon>Viridiplantae</taxon>
        <taxon>Streptophyta</taxon>
        <taxon>Embryophyta</taxon>
        <taxon>Tracheophyta</taxon>
        <taxon>Spermatophyta</taxon>
        <taxon>Magnoliopsida</taxon>
        <taxon>Liliopsida</taxon>
        <taxon>Poales</taxon>
        <taxon>Poaceae</taxon>
        <taxon>PACMAD clade</taxon>
        <taxon>Arundinoideae</taxon>
        <taxon>Arundineae</taxon>
        <taxon>Arundo</taxon>
    </lineage>
</organism>
<reference evidence="2" key="1">
    <citation type="submission" date="2014-09" db="EMBL/GenBank/DDBJ databases">
        <authorList>
            <person name="Magalhaes I.L.F."/>
            <person name="Oliveira U."/>
            <person name="Santos F.R."/>
            <person name="Vidigal T.H.D.A."/>
            <person name="Brescovit A.D."/>
            <person name="Santos A.J."/>
        </authorList>
    </citation>
    <scope>NUCLEOTIDE SEQUENCE</scope>
    <source>
        <tissue evidence="2">Shoot tissue taken approximately 20 cm above the soil surface</tissue>
    </source>
</reference>
<dbReference type="EMBL" id="GBRH01269351">
    <property type="protein sequence ID" value="JAD28544.1"/>
    <property type="molecule type" value="Transcribed_RNA"/>
</dbReference>
<dbReference type="PANTHER" id="PTHR34280">
    <property type="entry name" value="OS01G0920100 PROTEIN"/>
    <property type="match status" value="1"/>
</dbReference>
<evidence type="ECO:0000256" key="1">
    <source>
        <dbReference type="SAM" id="MobiDB-lite"/>
    </source>
</evidence>
<name>A0A0A8YNY5_ARUDO</name>
<dbReference type="AlphaFoldDB" id="A0A0A8YNY5"/>
<accession>A0A0A8YNY5</accession>
<dbReference type="PANTHER" id="PTHR34280:SF7">
    <property type="entry name" value="OS04G0380200 PROTEIN"/>
    <property type="match status" value="1"/>
</dbReference>
<feature type="compositionally biased region" description="Basic and acidic residues" evidence="1">
    <location>
        <begin position="37"/>
        <end position="62"/>
    </location>
</feature>
<reference evidence="2" key="2">
    <citation type="journal article" date="2015" name="Data Brief">
        <title>Shoot transcriptome of the giant reed, Arundo donax.</title>
        <authorList>
            <person name="Barrero R.A."/>
            <person name="Guerrero F.D."/>
            <person name="Moolhuijzen P."/>
            <person name="Goolsby J.A."/>
            <person name="Tidwell J."/>
            <person name="Bellgard S.E."/>
            <person name="Bellgard M.I."/>
        </authorList>
    </citation>
    <scope>NUCLEOTIDE SEQUENCE</scope>
    <source>
        <tissue evidence="2">Shoot tissue taken approximately 20 cm above the soil surface</tissue>
    </source>
</reference>
<protein>
    <submittedName>
        <fullName evidence="2">Uncharacterized protein</fullName>
    </submittedName>
</protein>
<dbReference type="InterPro" id="IPR038947">
    <property type="entry name" value="At3g27210-like"/>
</dbReference>
<feature type="region of interest" description="Disordered" evidence="1">
    <location>
        <begin position="22"/>
        <end position="67"/>
    </location>
</feature>
<sequence>MPVDRSKPSLTEKKQKLHELLREKQQFDDEDDSATDVGRDLENSAVHTEENLKPSRKGEKLKKSSKSGCFPSLIWKHRFRMCREKRKEQKDK</sequence>
<evidence type="ECO:0000313" key="2">
    <source>
        <dbReference type="EMBL" id="JAD28544.1"/>
    </source>
</evidence>
<proteinExistence type="predicted"/>